<dbReference type="STRING" id="670307.HYPDE_28213"/>
<dbReference type="EMBL" id="CP005587">
    <property type="protein sequence ID" value="AGK57322.1"/>
    <property type="molecule type" value="Genomic_DNA"/>
</dbReference>
<dbReference type="eggNOG" id="ENOG502ZBHT">
    <property type="taxonomic scope" value="Bacteria"/>
</dbReference>
<evidence type="ECO:0000313" key="1">
    <source>
        <dbReference type="EMBL" id="AGK57322.1"/>
    </source>
</evidence>
<protein>
    <submittedName>
        <fullName evidence="1">Uncharacterized protein</fullName>
    </submittedName>
</protein>
<dbReference type="HOGENOM" id="CLU_105770_0_0_5"/>
<dbReference type="KEGG" id="hdt:HYPDE_28213"/>
<dbReference type="AlphaFoldDB" id="N0B526"/>
<gene>
    <name evidence="1" type="ORF">HYPDE_28213</name>
</gene>
<proteinExistence type="predicted"/>
<dbReference type="Proteomes" id="UP000005952">
    <property type="component" value="Chromosome"/>
</dbReference>
<sequence>MAIHDIKQLVLALRSVHRDRENQVVFGPTAPKTAELIWVEPKKINHYLGDLPEGLNIRRTSGRIVDFERRGLHLSPLEDLIQVKSSLMHWRDGLPWEKTPDFIHRMTRVKLLRAGIRRNTESAIVRRYRTLDEIYSRIGQDRAFKTQKQLKRWNFREFGGVQICIDGSGRLGIMRGSGLHRITIAKLLDLPYIPAMVGLVDVGAISYLELLRQPPEQRTKTDRSVPNMIGDYRLAEEASSTPLLRPSLQGSAR</sequence>
<keyword evidence="2" id="KW-1185">Reference proteome</keyword>
<evidence type="ECO:0000313" key="2">
    <source>
        <dbReference type="Proteomes" id="UP000005952"/>
    </source>
</evidence>
<dbReference type="OrthoDB" id="1495959at2"/>
<accession>N0B526</accession>
<organism evidence="1 2">
    <name type="scientific">Hyphomicrobium denitrificans 1NES1</name>
    <dbReference type="NCBI Taxonomy" id="670307"/>
    <lineage>
        <taxon>Bacteria</taxon>
        <taxon>Pseudomonadati</taxon>
        <taxon>Pseudomonadota</taxon>
        <taxon>Alphaproteobacteria</taxon>
        <taxon>Hyphomicrobiales</taxon>
        <taxon>Hyphomicrobiaceae</taxon>
        <taxon>Hyphomicrobium</taxon>
    </lineage>
</organism>
<reference evidence="1 2" key="1">
    <citation type="journal article" date="2013" name="Genome Announc.">
        <title>Genome sequences for three denitrifying bacterial strains isolated from a uranium- and nitrate-contaminated subsurface environment.</title>
        <authorList>
            <person name="Venkatramanan R."/>
            <person name="Prakash O."/>
            <person name="Woyke T."/>
            <person name="Chain P."/>
            <person name="Goodwin L.A."/>
            <person name="Watson D."/>
            <person name="Brooks S."/>
            <person name="Kostka J.E."/>
            <person name="Green S.J."/>
        </authorList>
    </citation>
    <scope>NUCLEOTIDE SEQUENCE [LARGE SCALE GENOMIC DNA]</scope>
    <source>
        <strain evidence="1 2">1NES1</strain>
    </source>
</reference>
<name>N0B526_9HYPH</name>